<evidence type="ECO:0000256" key="5">
    <source>
        <dbReference type="ARBA" id="ARBA00023136"/>
    </source>
</evidence>
<dbReference type="InterPro" id="IPR036259">
    <property type="entry name" value="MFS_trans_sf"/>
</dbReference>
<dbReference type="FunFam" id="1.20.1250.20:FF:000057">
    <property type="entry name" value="MFS general substrate transporter"/>
    <property type="match status" value="1"/>
</dbReference>
<dbReference type="PANTHER" id="PTHR43791:SF92">
    <property type="entry name" value="AGL026WP"/>
    <property type="match status" value="1"/>
</dbReference>
<dbReference type="InterPro" id="IPR020846">
    <property type="entry name" value="MFS_dom"/>
</dbReference>
<keyword evidence="2" id="KW-0813">Transport</keyword>
<dbReference type="eggNOG" id="KOG2533">
    <property type="taxonomic scope" value="Eukaryota"/>
</dbReference>
<evidence type="ECO:0000256" key="4">
    <source>
        <dbReference type="ARBA" id="ARBA00022989"/>
    </source>
</evidence>
<feature type="transmembrane region" description="Helical" evidence="6">
    <location>
        <begin position="419"/>
        <end position="438"/>
    </location>
</feature>
<feature type="transmembrane region" description="Helical" evidence="6">
    <location>
        <begin position="297"/>
        <end position="316"/>
    </location>
</feature>
<comment type="subcellular location">
    <subcellularLocation>
        <location evidence="1">Membrane</location>
        <topology evidence="1">Multi-pass membrane protein</topology>
    </subcellularLocation>
</comment>
<feature type="domain" description="Major facilitator superfamily (MFS) profile" evidence="7">
    <location>
        <begin position="61"/>
        <end position="478"/>
    </location>
</feature>
<feature type="transmembrane region" description="Helical" evidence="6">
    <location>
        <begin position="386"/>
        <end position="407"/>
    </location>
</feature>
<evidence type="ECO:0000259" key="7">
    <source>
        <dbReference type="PROSITE" id="PS50850"/>
    </source>
</evidence>
<evidence type="ECO:0000313" key="8">
    <source>
        <dbReference type="EMBL" id="EXJ77047.1"/>
    </source>
</evidence>
<dbReference type="HOGENOM" id="CLU_001265_0_6_1"/>
<organism evidence="8 9">
    <name type="scientific">Capronia epimyces CBS 606.96</name>
    <dbReference type="NCBI Taxonomy" id="1182542"/>
    <lineage>
        <taxon>Eukaryota</taxon>
        <taxon>Fungi</taxon>
        <taxon>Dikarya</taxon>
        <taxon>Ascomycota</taxon>
        <taxon>Pezizomycotina</taxon>
        <taxon>Eurotiomycetes</taxon>
        <taxon>Chaetothyriomycetidae</taxon>
        <taxon>Chaetothyriales</taxon>
        <taxon>Herpotrichiellaceae</taxon>
        <taxon>Capronia</taxon>
    </lineage>
</organism>
<evidence type="ECO:0000256" key="2">
    <source>
        <dbReference type="ARBA" id="ARBA00022448"/>
    </source>
</evidence>
<dbReference type="FunFam" id="1.20.1250.20:FF:000013">
    <property type="entry name" value="MFS general substrate transporter"/>
    <property type="match status" value="1"/>
</dbReference>
<dbReference type="AlphaFoldDB" id="W9X9A6"/>
<evidence type="ECO:0000256" key="1">
    <source>
        <dbReference type="ARBA" id="ARBA00004141"/>
    </source>
</evidence>
<feature type="transmembrane region" description="Helical" evidence="6">
    <location>
        <begin position="98"/>
        <end position="120"/>
    </location>
</feature>
<gene>
    <name evidence="8" type="ORF">A1O3_10205</name>
</gene>
<dbReference type="Proteomes" id="UP000019478">
    <property type="component" value="Unassembled WGS sequence"/>
</dbReference>
<dbReference type="SUPFAM" id="SSF103473">
    <property type="entry name" value="MFS general substrate transporter"/>
    <property type="match status" value="1"/>
</dbReference>
<evidence type="ECO:0000256" key="6">
    <source>
        <dbReference type="SAM" id="Phobius"/>
    </source>
</evidence>
<dbReference type="OrthoDB" id="2250022at2759"/>
<sequence length="527" mass="57684">MADVKDIPDNVSTISMKQDVENAEYVAGRARPEAPAYIQSLSPEERVTAEKALVRKIDFRLIPTIIIIYILNYLDRNNIAAARLAGLEDDLKLHGTQYQTAVSILFVGYLLMQVPSNLFLNKFGKPSVYLSTAMVIWGIISTATAAVQSFGGLIAVRFFLGFIEAAYFPGCLYYLSSWYTRKELGFRTAMLYSGSLLSGAFSGLIAAGITDGLDGVHGLRAWRWLFIVEGSITIGVAAAAYFVLPNFPRTTPWLSENEKILAAWRLEEDIGEDDWIDSEHQSFLHGAKLAAKDIKMWILMVILFCIVFSASVTNFFPTVVETLGYSKINSLLLTCPPYVLCVITAFINAWHADRTGERYWHITAPLYFGVFAFILAAATTSTAPRYVAMMLMVPGVYTGYVVCLGWISNTLPRPASKRAASIAAINAVSNTSSIFASYMFPKSAGPRYVLAMSLCSATAAIAVIFATILRFMLVRLNKKLDRGEFVEGAINNDPSAAEAGGTKLPSVLTAGEAVPAEAAKKGFRFLI</sequence>
<dbReference type="EMBL" id="AMGY01000011">
    <property type="protein sequence ID" value="EXJ77047.1"/>
    <property type="molecule type" value="Genomic_DNA"/>
</dbReference>
<dbReference type="GeneID" id="19174285"/>
<feature type="transmembrane region" description="Helical" evidence="6">
    <location>
        <begin position="127"/>
        <end position="148"/>
    </location>
</feature>
<dbReference type="PROSITE" id="PS50850">
    <property type="entry name" value="MFS"/>
    <property type="match status" value="1"/>
</dbReference>
<keyword evidence="3 6" id="KW-0812">Transmembrane</keyword>
<feature type="transmembrane region" description="Helical" evidence="6">
    <location>
        <begin position="188"/>
        <end position="209"/>
    </location>
</feature>
<feature type="transmembrane region" description="Helical" evidence="6">
    <location>
        <begin position="359"/>
        <end position="380"/>
    </location>
</feature>
<evidence type="ECO:0000313" key="9">
    <source>
        <dbReference type="Proteomes" id="UP000019478"/>
    </source>
</evidence>
<feature type="transmembrane region" description="Helical" evidence="6">
    <location>
        <begin position="221"/>
        <end position="244"/>
    </location>
</feature>
<dbReference type="STRING" id="1182542.W9X9A6"/>
<proteinExistence type="predicted"/>
<dbReference type="RefSeq" id="XP_007738485.1">
    <property type="nucleotide sequence ID" value="XM_007740295.1"/>
</dbReference>
<reference evidence="8 9" key="1">
    <citation type="submission" date="2013-03" db="EMBL/GenBank/DDBJ databases">
        <title>The Genome Sequence of Capronia epimyces CBS 606.96.</title>
        <authorList>
            <consortium name="The Broad Institute Genomics Platform"/>
            <person name="Cuomo C."/>
            <person name="de Hoog S."/>
            <person name="Gorbushina A."/>
            <person name="Walker B."/>
            <person name="Young S.K."/>
            <person name="Zeng Q."/>
            <person name="Gargeya S."/>
            <person name="Fitzgerald M."/>
            <person name="Haas B."/>
            <person name="Abouelleil A."/>
            <person name="Allen A.W."/>
            <person name="Alvarado L."/>
            <person name="Arachchi H.M."/>
            <person name="Berlin A.M."/>
            <person name="Chapman S.B."/>
            <person name="Gainer-Dewar J."/>
            <person name="Goldberg J."/>
            <person name="Griggs A."/>
            <person name="Gujja S."/>
            <person name="Hansen M."/>
            <person name="Howarth C."/>
            <person name="Imamovic A."/>
            <person name="Ireland A."/>
            <person name="Larimer J."/>
            <person name="McCowan C."/>
            <person name="Murphy C."/>
            <person name="Pearson M."/>
            <person name="Poon T.W."/>
            <person name="Priest M."/>
            <person name="Roberts A."/>
            <person name="Saif S."/>
            <person name="Shea T."/>
            <person name="Sisk P."/>
            <person name="Sykes S."/>
            <person name="Wortman J."/>
            <person name="Nusbaum C."/>
            <person name="Birren B."/>
        </authorList>
    </citation>
    <scope>NUCLEOTIDE SEQUENCE [LARGE SCALE GENOMIC DNA]</scope>
    <source>
        <strain evidence="8 9">CBS 606.96</strain>
    </source>
</reference>
<evidence type="ECO:0000256" key="3">
    <source>
        <dbReference type="ARBA" id="ARBA00022692"/>
    </source>
</evidence>
<feature type="transmembrane region" description="Helical" evidence="6">
    <location>
        <begin position="450"/>
        <end position="473"/>
    </location>
</feature>
<protein>
    <recommendedName>
        <fullName evidence="7">Major facilitator superfamily (MFS) profile domain-containing protein</fullName>
    </recommendedName>
</protein>
<accession>W9X9A6</accession>
<keyword evidence="9" id="KW-1185">Reference proteome</keyword>
<keyword evidence="4 6" id="KW-1133">Transmembrane helix</keyword>
<feature type="transmembrane region" description="Helical" evidence="6">
    <location>
        <begin position="57"/>
        <end position="74"/>
    </location>
</feature>
<dbReference type="Gene3D" id="1.20.1250.20">
    <property type="entry name" value="MFS general substrate transporter like domains"/>
    <property type="match status" value="2"/>
</dbReference>
<dbReference type="Pfam" id="PF07690">
    <property type="entry name" value="MFS_1"/>
    <property type="match status" value="1"/>
</dbReference>
<keyword evidence="5 6" id="KW-0472">Membrane</keyword>
<name>W9X9A6_9EURO</name>
<feature type="transmembrane region" description="Helical" evidence="6">
    <location>
        <begin position="328"/>
        <end position="347"/>
    </location>
</feature>
<dbReference type="PANTHER" id="PTHR43791">
    <property type="entry name" value="PERMEASE-RELATED"/>
    <property type="match status" value="1"/>
</dbReference>
<comment type="caution">
    <text evidence="8">The sequence shown here is derived from an EMBL/GenBank/DDBJ whole genome shotgun (WGS) entry which is preliminary data.</text>
</comment>
<dbReference type="GO" id="GO:0022857">
    <property type="term" value="F:transmembrane transporter activity"/>
    <property type="evidence" value="ECO:0007669"/>
    <property type="project" value="InterPro"/>
</dbReference>
<dbReference type="GO" id="GO:0016020">
    <property type="term" value="C:membrane"/>
    <property type="evidence" value="ECO:0007669"/>
    <property type="project" value="UniProtKB-SubCell"/>
</dbReference>
<dbReference type="InterPro" id="IPR011701">
    <property type="entry name" value="MFS"/>
</dbReference>
<feature type="transmembrane region" description="Helical" evidence="6">
    <location>
        <begin position="154"/>
        <end position="176"/>
    </location>
</feature>